<dbReference type="FunCoup" id="A0A1X7UHB3">
    <property type="interactions" value="434"/>
</dbReference>
<dbReference type="EnsemblMetazoa" id="XM_019998506.1">
    <property type="protein sequence ID" value="XP_019854065.1"/>
    <property type="gene ID" value="LOC100639913"/>
</dbReference>
<dbReference type="SMART" id="SM00679">
    <property type="entry name" value="CTNS"/>
    <property type="match status" value="2"/>
</dbReference>
<dbReference type="PANTHER" id="PTHR12226">
    <property type="entry name" value="MANNOSE-P-DOLICHOL UTILIZATION DEFECT 1 LEC35 -RELATED"/>
    <property type="match status" value="1"/>
</dbReference>
<dbReference type="Pfam" id="PF04193">
    <property type="entry name" value="PQ-loop"/>
    <property type="match status" value="2"/>
</dbReference>
<evidence type="ECO:0000256" key="9">
    <source>
        <dbReference type="SAM" id="Phobius"/>
    </source>
</evidence>
<keyword evidence="3 8" id="KW-0812">Transmembrane</keyword>
<dbReference type="KEGG" id="aqu:100639913"/>
<feature type="transmembrane region" description="Helical" evidence="9">
    <location>
        <begin position="91"/>
        <end position="111"/>
    </location>
</feature>
<comment type="subcellular location">
    <subcellularLocation>
        <location evidence="1 8">Membrane</location>
        <topology evidence="1 8">Multi-pass membrane protein</topology>
    </subcellularLocation>
</comment>
<keyword evidence="6 8" id="KW-0472">Membrane</keyword>
<keyword evidence="5 8" id="KW-1133">Transmembrane helix</keyword>
<dbReference type="GO" id="GO:0016020">
    <property type="term" value="C:membrane"/>
    <property type="evidence" value="ECO:0007669"/>
    <property type="project" value="UniProtKB-SubCell"/>
</dbReference>
<dbReference type="InterPro" id="IPR006603">
    <property type="entry name" value="PQ-loop_rpt"/>
</dbReference>
<dbReference type="Proteomes" id="UP000007879">
    <property type="component" value="Unassembled WGS sequence"/>
</dbReference>
<dbReference type="InParanoid" id="A0A1X7UHB3"/>
<name>A0A1X7UHB3_AMPQE</name>
<feature type="transmembrane region" description="Helical" evidence="9">
    <location>
        <begin position="118"/>
        <end position="136"/>
    </location>
</feature>
<dbReference type="EnsemblMetazoa" id="Aqu2.1.27354_001">
    <property type="protein sequence ID" value="Aqu2.1.27354_001"/>
    <property type="gene ID" value="Aqu2.1.27354"/>
</dbReference>
<evidence type="ECO:0000256" key="8">
    <source>
        <dbReference type="PIRNR" id="PIRNR023381"/>
    </source>
</evidence>
<evidence type="ECO:0000256" key="1">
    <source>
        <dbReference type="ARBA" id="ARBA00004141"/>
    </source>
</evidence>
<dbReference type="STRING" id="400682.A0A1X7UHB3"/>
<accession>A0A1X7UHB3</accession>
<reference evidence="11" key="1">
    <citation type="journal article" date="2010" name="Nature">
        <title>The Amphimedon queenslandica genome and the evolution of animal complexity.</title>
        <authorList>
            <person name="Srivastava M."/>
            <person name="Simakov O."/>
            <person name="Chapman J."/>
            <person name="Fahey B."/>
            <person name="Gauthier M.E."/>
            <person name="Mitros T."/>
            <person name="Richards G.S."/>
            <person name="Conaco C."/>
            <person name="Dacre M."/>
            <person name="Hellsten U."/>
            <person name="Larroux C."/>
            <person name="Putnam N.H."/>
            <person name="Stanke M."/>
            <person name="Adamska M."/>
            <person name="Darling A."/>
            <person name="Degnan S.M."/>
            <person name="Oakley T.H."/>
            <person name="Plachetzki D.C."/>
            <person name="Zhai Y."/>
            <person name="Adamski M."/>
            <person name="Calcino A."/>
            <person name="Cummins S.F."/>
            <person name="Goodstein D.M."/>
            <person name="Harris C."/>
            <person name="Jackson D.J."/>
            <person name="Leys S.P."/>
            <person name="Shu S."/>
            <person name="Woodcroft B.J."/>
            <person name="Vervoort M."/>
            <person name="Kosik K.S."/>
            <person name="Manning G."/>
            <person name="Degnan B.M."/>
            <person name="Rokhsar D.S."/>
        </authorList>
    </citation>
    <scope>NUCLEOTIDE SEQUENCE [LARGE SCALE GENOMIC DNA]</scope>
</reference>
<proteinExistence type="inferred from homology"/>
<evidence type="ECO:0000256" key="6">
    <source>
        <dbReference type="ARBA" id="ARBA00023136"/>
    </source>
</evidence>
<keyword evidence="11" id="KW-1185">Reference proteome</keyword>
<feature type="transmembrane region" description="Helical" evidence="9">
    <location>
        <begin position="202"/>
        <end position="226"/>
    </location>
</feature>
<feature type="transmembrane region" description="Helical" evidence="9">
    <location>
        <begin position="65"/>
        <end position="85"/>
    </location>
</feature>
<reference evidence="10" key="2">
    <citation type="submission" date="2017-05" db="UniProtKB">
        <authorList>
            <consortium name="EnsemblMetazoa"/>
        </authorList>
    </citation>
    <scope>IDENTIFICATION</scope>
</reference>
<sequence>MDALFSYFFPGDCYVKVFQEYQFFNRECLTIALSRWLSLSVILGALGVKFPQIYKIVKNYSTESISYLACILELGAVTFSSTYNYEKGFPFSTWGESFFISVQVLIILILMAVIRQHVLIIAPFLIAYSAGVWFLVSGLAPGGLNTTLQAIVIPLMLASRLTTVLTVYNNGSTGQLSFITAFLNFIGNIARVFTTIQETGDLLLMATFISSLTLNSIIVLQFLWYWNATAKQSRKRD</sequence>
<evidence type="ECO:0000313" key="10">
    <source>
        <dbReference type="EnsemblMetazoa" id="Aqu2.1.27354_001"/>
    </source>
</evidence>
<dbReference type="OMA" id="LQVLYYW"/>
<dbReference type="PIRSF" id="PIRSF023381">
    <property type="entry name" value="MannP-dilichol_defect-1p"/>
    <property type="match status" value="1"/>
</dbReference>
<organism evidence="10">
    <name type="scientific">Amphimedon queenslandica</name>
    <name type="common">Sponge</name>
    <dbReference type="NCBI Taxonomy" id="400682"/>
    <lineage>
        <taxon>Eukaryota</taxon>
        <taxon>Metazoa</taxon>
        <taxon>Porifera</taxon>
        <taxon>Demospongiae</taxon>
        <taxon>Heteroscleromorpha</taxon>
        <taxon>Haplosclerida</taxon>
        <taxon>Niphatidae</taxon>
        <taxon>Amphimedon</taxon>
    </lineage>
</organism>
<dbReference type="eggNOG" id="KOG3211">
    <property type="taxonomic scope" value="Eukaryota"/>
</dbReference>
<dbReference type="PANTHER" id="PTHR12226:SF2">
    <property type="entry name" value="MANNOSE-P-DOLICHOL UTILIZATION DEFECT 1 PROTEIN"/>
    <property type="match status" value="1"/>
</dbReference>
<evidence type="ECO:0000256" key="7">
    <source>
        <dbReference type="ARBA" id="ARBA00038475"/>
    </source>
</evidence>
<keyword evidence="2" id="KW-0813">Transport</keyword>
<evidence type="ECO:0000256" key="3">
    <source>
        <dbReference type="ARBA" id="ARBA00022692"/>
    </source>
</evidence>
<dbReference type="OrthoDB" id="271506at2759"/>
<evidence type="ECO:0000256" key="4">
    <source>
        <dbReference type="ARBA" id="ARBA00022737"/>
    </source>
</evidence>
<evidence type="ECO:0000256" key="5">
    <source>
        <dbReference type="ARBA" id="ARBA00022989"/>
    </source>
</evidence>
<dbReference type="Gene3D" id="1.20.1280.290">
    <property type="match status" value="2"/>
</dbReference>
<protein>
    <recommendedName>
        <fullName evidence="8">Mannose-P-dolichol utilization defect 1 protein homolog</fullName>
    </recommendedName>
</protein>
<feature type="transmembrane region" description="Helical" evidence="9">
    <location>
        <begin position="176"/>
        <end position="196"/>
    </location>
</feature>
<keyword evidence="4" id="KW-0677">Repeat</keyword>
<evidence type="ECO:0000256" key="2">
    <source>
        <dbReference type="ARBA" id="ARBA00022448"/>
    </source>
</evidence>
<dbReference type="AlphaFoldDB" id="A0A1X7UHB3"/>
<dbReference type="InterPro" id="IPR016817">
    <property type="entry name" value="MannP-dilichol_defect-1"/>
</dbReference>
<feature type="transmembrane region" description="Helical" evidence="9">
    <location>
        <begin position="148"/>
        <end position="169"/>
    </location>
</feature>
<comment type="similarity">
    <text evidence="7 8">Belongs to the MPDU1 (TC 2.A.43.3) family.</text>
</comment>
<evidence type="ECO:0000313" key="11">
    <source>
        <dbReference type="Proteomes" id="UP000007879"/>
    </source>
</evidence>
<gene>
    <name evidence="10" type="primary">100639913</name>
</gene>
<feature type="transmembrane region" description="Helical" evidence="9">
    <location>
        <begin position="33"/>
        <end position="53"/>
    </location>
</feature>